<protein>
    <submittedName>
        <fullName evidence="7">Chlorophyllide reductase subunit Z</fullName>
    </submittedName>
</protein>
<dbReference type="PIRSF" id="PIRSF000163">
    <property type="entry name" value="PCP_ChlB"/>
    <property type="match status" value="1"/>
</dbReference>
<dbReference type="InterPro" id="IPR042298">
    <property type="entry name" value="P-CP_red_C"/>
</dbReference>
<comment type="pathway">
    <text evidence="1">Porphyrin-containing compound metabolism; bacteriochlorophyll biosynthesis.</text>
</comment>
<dbReference type="KEGG" id="rca:Rcas_3743"/>
<dbReference type="AlphaFoldDB" id="A7NQD7"/>
<dbReference type="GO" id="GO:0015979">
    <property type="term" value="P:photosynthesis"/>
    <property type="evidence" value="ECO:0007669"/>
    <property type="project" value="UniProtKB-KW"/>
</dbReference>
<name>A7NQD7_ROSCS</name>
<dbReference type="Gene3D" id="3.40.50.1980">
    <property type="entry name" value="Nitrogenase molybdenum iron protein domain"/>
    <property type="match status" value="3"/>
</dbReference>
<dbReference type="Gene3D" id="1.10.8.550">
    <property type="entry name" value="Proto-chlorophyllide reductase 57 kD subunit B"/>
    <property type="match status" value="1"/>
</dbReference>
<dbReference type="InterPro" id="IPR050152">
    <property type="entry name" value="ChlB/BchB/BchZ"/>
</dbReference>
<dbReference type="Proteomes" id="UP000000263">
    <property type="component" value="Chromosome"/>
</dbReference>
<dbReference type="GO" id="GO:0030494">
    <property type="term" value="P:bacteriochlorophyll biosynthetic process"/>
    <property type="evidence" value="ECO:0007669"/>
    <property type="project" value="UniProtKB-UniPathway"/>
</dbReference>
<keyword evidence="3" id="KW-0560">Oxidoreductase</keyword>
<evidence type="ECO:0000256" key="3">
    <source>
        <dbReference type="ARBA" id="ARBA00023002"/>
    </source>
</evidence>
<evidence type="ECO:0000313" key="8">
    <source>
        <dbReference type="Proteomes" id="UP000000263"/>
    </source>
</evidence>
<dbReference type="eggNOG" id="COG2710">
    <property type="taxonomic scope" value="Bacteria"/>
</dbReference>
<dbReference type="EMBL" id="CP000804">
    <property type="protein sequence ID" value="ABU59783.1"/>
    <property type="molecule type" value="Genomic_DNA"/>
</dbReference>
<dbReference type="STRING" id="383372.Rcas_3743"/>
<dbReference type="OrthoDB" id="3199475at2"/>
<dbReference type="RefSeq" id="WP_012122206.1">
    <property type="nucleotide sequence ID" value="NC_009767.1"/>
</dbReference>
<keyword evidence="2" id="KW-0602">Photosynthesis</keyword>
<dbReference type="InterPro" id="IPR010244">
    <property type="entry name" value="BchZ"/>
</dbReference>
<dbReference type="GO" id="GO:0016730">
    <property type="term" value="F:oxidoreductase activity, acting on iron-sulfur proteins as donors"/>
    <property type="evidence" value="ECO:0007669"/>
    <property type="project" value="InterPro"/>
</dbReference>
<organism evidence="7 8">
    <name type="scientific">Roseiflexus castenholzii (strain DSM 13941 / HLO8)</name>
    <dbReference type="NCBI Taxonomy" id="383372"/>
    <lineage>
        <taxon>Bacteria</taxon>
        <taxon>Bacillati</taxon>
        <taxon>Chloroflexota</taxon>
        <taxon>Chloroflexia</taxon>
        <taxon>Chloroflexales</taxon>
        <taxon>Roseiflexineae</taxon>
        <taxon>Roseiflexaceae</taxon>
        <taxon>Roseiflexus</taxon>
    </lineage>
</organism>
<proteinExistence type="predicted"/>
<reference evidence="7 8" key="1">
    <citation type="submission" date="2007-08" db="EMBL/GenBank/DDBJ databases">
        <title>Complete sequence of Roseiflexus castenholzii DSM 13941.</title>
        <authorList>
            <consortium name="US DOE Joint Genome Institute"/>
            <person name="Copeland A."/>
            <person name="Lucas S."/>
            <person name="Lapidus A."/>
            <person name="Barry K."/>
            <person name="Glavina del Rio T."/>
            <person name="Dalin E."/>
            <person name="Tice H."/>
            <person name="Pitluck S."/>
            <person name="Thompson L.S."/>
            <person name="Brettin T."/>
            <person name="Bruce D."/>
            <person name="Detter J.C."/>
            <person name="Han C."/>
            <person name="Tapia R."/>
            <person name="Schmutz J."/>
            <person name="Larimer F."/>
            <person name="Land M."/>
            <person name="Hauser L."/>
            <person name="Kyrpides N."/>
            <person name="Mikhailova N."/>
            <person name="Bryant D.A."/>
            <person name="Hanada S."/>
            <person name="Tsukatani Y."/>
            <person name="Richardson P."/>
        </authorList>
    </citation>
    <scope>NUCLEOTIDE SEQUENCE [LARGE SCALE GENOMIC DNA]</scope>
    <source>
        <strain evidence="8">DSM 13941 / HLO8</strain>
    </source>
</reference>
<keyword evidence="5" id="KW-0077">Bacteriochlorophyll biosynthesis</keyword>
<feature type="domain" description="Nitrogenase/oxidoreductase component 1" evidence="6">
    <location>
        <begin position="15"/>
        <end position="403"/>
    </location>
</feature>
<evidence type="ECO:0000256" key="2">
    <source>
        <dbReference type="ARBA" id="ARBA00022531"/>
    </source>
</evidence>
<dbReference type="PANTHER" id="PTHR33712:SF7">
    <property type="entry name" value="LIGHT-INDEPENDENT PROTOCHLOROPHYLLIDE REDUCTASE SUBUNIT B"/>
    <property type="match status" value="1"/>
</dbReference>
<dbReference type="InterPro" id="IPR016209">
    <property type="entry name" value="Protochlorophyllide_Rdtase"/>
</dbReference>
<evidence type="ECO:0000259" key="6">
    <source>
        <dbReference type="Pfam" id="PF00148"/>
    </source>
</evidence>
<evidence type="ECO:0000256" key="5">
    <source>
        <dbReference type="ARBA" id="ARBA00023181"/>
    </source>
</evidence>
<dbReference type="Pfam" id="PF00148">
    <property type="entry name" value="Oxidored_nitro"/>
    <property type="match status" value="1"/>
</dbReference>
<sequence>MPPALIRDLSDTSGYWAAVWTMCAMPDVHVIADAPVGCFNLVATAVPDYTDAVPHIENMTPATITEQEVGGKGTSDKVRWTYENLRAGGVLDGKQVIVISTAESEMIGADLSSVVATLGEGTRFYWSNSLSEDEWAGRDRVLRWLWEQFGAPHGAGVQPAPGTVNIIGPTYGCFNSPSDLEEVKRLIIGAGGRINLVYPMEATLADTPRLAAAQVNVVMYREFGAGLAGMLGQPWLYAPFGMRETTAFVREIGRLLGTSEQAEAFIAGEKRTTLRAVWDLWRGPQGDWFGTTDVGIVAGRSYAEGLARYLGDELGMKIAFVSARPRRPDDPDNDEIRQMLHRRAPAFVFGSINEKIYLSEAGAKFARFFMASFPGPTVRRAVGTPFMGYRGAVYVVQEIVNGLYDTLFNFLPVDQAYSMMRGGPPKIEAAPGNLPWSLEAKAVLDDALEKLPYIPRISASRQMQMQVEALARERSLKEITPDLVREALANAGM</sequence>
<dbReference type="PANTHER" id="PTHR33712">
    <property type="entry name" value="LIGHT-INDEPENDENT PROTOCHLOROPHYLLIDE REDUCTASE SUBUNIT B"/>
    <property type="match status" value="1"/>
</dbReference>
<dbReference type="NCBIfam" id="TIGR02014">
    <property type="entry name" value="BchZ"/>
    <property type="match status" value="1"/>
</dbReference>
<accession>A7NQD7</accession>
<evidence type="ECO:0000313" key="7">
    <source>
        <dbReference type="EMBL" id="ABU59783.1"/>
    </source>
</evidence>
<gene>
    <name evidence="7" type="ordered locus">Rcas_3743</name>
</gene>
<dbReference type="InterPro" id="IPR000510">
    <property type="entry name" value="Nase/OxRdtase_comp1"/>
</dbReference>
<evidence type="ECO:0000256" key="1">
    <source>
        <dbReference type="ARBA" id="ARBA00004800"/>
    </source>
</evidence>
<dbReference type="SUPFAM" id="SSF53807">
    <property type="entry name" value="Helical backbone' metal receptor"/>
    <property type="match status" value="1"/>
</dbReference>
<evidence type="ECO:0000256" key="4">
    <source>
        <dbReference type="ARBA" id="ARBA00023171"/>
    </source>
</evidence>
<keyword evidence="4" id="KW-0149">Chlorophyll biosynthesis</keyword>
<dbReference type="UniPathway" id="UPA00669"/>
<keyword evidence="8" id="KW-1185">Reference proteome</keyword>
<dbReference type="HOGENOM" id="CLU_564837_0_0_0"/>